<organism evidence="1 2">
    <name type="scientific">Nitrosomonas communis</name>
    <dbReference type="NCBI Taxonomy" id="44574"/>
    <lineage>
        <taxon>Bacteria</taxon>
        <taxon>Pseudomonadati</taxon>
        <taxon>Pseudomonadota</taxon>
        <taxon>Betaproteobacteria</taxon>
        <taxon>Nitrosomonadales</taxon>
        <taxon>Nitrosomonadaceae</taxon>
        <taxon>Nitrosomonas</taxon>
    </lineage>
</organism>
<reference evidence="1 2" key="1">
    <citation type="submission" date="2016-10" db="EMBL/GenBank/DDBJ databases">
        <authorList>
            <person name="de Groot N.N."/>
        </authorList>
    </citation>
    <scope>NUCLEOTIDE SEQUENCE [LARGE SCALE GENOMIC DNA]</scope>
    <source>
        <strain evidence="1 2">Nm110</strain>
    </source>
</reference>
<evidence type="ECO:0000313" key="1">
    <source>
        <dbReference type="EMBL" id="SDW34510.1"/>
    </source>
</evidence>
<proteinExistence type="predicted"/>
<gene>
    <name evidence="1" type="ORF">SAMN05421882_100843</name>
</gene>
<sequence>MNIQKNGFMARPWAEQNFSGTLPGLPDLAAEGRLIDLIRSKPSQAVR</sequence>
<name>A0A1H2SSC9_9PROT</name>
<dbReference type="EMBL" id="FNNH01000008">
    <property type="protein sequence ID" value="SDW34510.1"/>
    <property type="molecule type" value="Genomic_DNA"/>
</dbReference>
<dbReference type="AlphaFoldDB" id="A0A1H2SSC9"/>
<accession>A0A1H2SSC9</accession>
<dbReference type="RefSeq" id="WP_170828904.1">
    <property type="nucleotide sequence ID" value="NZ_FNNH01000008.1"/>
</dbReference>
<protein>
    <submittedName>
        <fullName evidence="1">Uncharacterized protein</fullName>
    </submittedName>
</protein>
<evidence type="ECO:0000313" key="2">
    <source>
        <dbReference type="Proteomes" id="UP000183454"/>
    </source>
</evidence>
<dbReference type="Proteomes" id="UP000183454">
    <property type="component" value="Unassembled WGS sequence"/>
</dbReference>